<dbReference type="Proteomes" id="UP000249304">
    <property type="component" value="Unassembled WGS sequence"/>
</dbReference>
<organism evidence="1 2">
    <name type="scientific">Nonomuraea aridisoli</name>
    <dbReference type="NCBI Taxonomy" id="2070368"/>
    <lineage>
        <taxon>Bacteria</taxon>
        <taxon>Bacillati</taxon>
        <taxon>Actinomycetota</taxon>
        <taxon>Actinomycetes</taxon>
        <taxon>Streptosporangiales</taxon>
        <taxon>Streptosporangiaceae</taxon>
        <taxon>Nonomuraea</taxon>
    </lineage>
</organism>
<dbReference type="RefSeq" id="WP_111178017.1">
    <property type="nucleotide sequence ID" value="NZ_POUD01000024.1"/>
</dbReference>
<dbReference type="EMBL" id="POUD01000024">
    <property type="protein sequence ID" value="PZG20630.1"/>
    <property type="molecule type" value="Genomic_DNA"/>
</dbReference>
<keyword evidence="2" id="KW-1185">Reference proteome</keyword>
<protein>
    <submittedName>
        <fullName evidence="1">Uncharacterized protein</fullName>
    </submittedName>
</protein>
<evidence type="ECO:0000313" key="1">
    <source>
        <dbReference type="EMBL" id="PZG20630.1"/>
    </source>
</evidence>
<dbReference type="OrthoDB" id="10019178at2"/>
<proteinExistence type="predicted"/>
<accession>A0A2W2F4F6</accession>
<evidence type="ECO:0000313" key="2">
    <source>
        <dbReference type="Proteomes" id="UP000249304"/>
    </source>
</evidence>
<dbReference type="AlphaFoldDB" id="A0A2W2F4F6"/>
<comment type="caution">
    <text evidence="1">The sequence shown here is derived from an EMBL/GenBank/DDBJ whole genome shotgun (WGS) entry which is preliminary data.</text>
</comment>
<name>A0A2W2F4F6_9ACTN</name>
<sequence length="109" mass="11544">MSPAQILSEALHATMCERAAAGGPLMPPHGQHAADIMAQLTDAGVSVVHTGEIAYADQVYALLRDVADELGERGRIGRTLLNGSYPTGANVARQELLDRIANLRGGRRV</sequence>
<gene>
    <name evidence="1" type="ORF">C1J01_09005</name>
</gene>
<reference evidence="1 2" key="1">
    <citation type="submission" date="2018-01" db="EMBL/GenBank/DDBJ databases">
        <title>Draft genome sequence of Nonomuraea sp. KC333.</title>
        <authorList>
            <person name="Sahin N."/>
            <person name="Saygin H."/>
            <person name="Ay H."/>
        </authorList>
    </citation>
    <scope>NUCLEOTIDE SEQUENCE [LARGE SCALE GENOMIC DNA]</scope>
    <source>
        <strain evidence="1 2">KC333</strain>
    </source>
</reference>